<sequence>MNEDIKLHQEATIMIDLIAIGLHRGIATTIDQITIAEEKIIAEKTETTKEVVTIAETTNMYEILIITETTTVTEVTQETVTTQQITDIGSILTAII</sequence>
<dbReference type="AlphaFoldDB" id="A0A914E5X0"/>
<dbReference type="WBParaSite" id="ACRNAN_scaffold5793.g12238.t1">
    <property type="protein sequence ID" value="ACRNAN_scaffold5793.g12238.t1"/>
    <property type="gene ID" value="ACRNAN_scaffold5793.g12238"/>
</dbReference>
<name>A0A914E5X0_9BILA</name>
<evidence type="ECO:0000313" key="1">
    <source>
        <dbReference type="Proteomes" id="UP000887540"/>
    </source>
</evidence>
<organism evidence="1 2">
    <name type="scientific">Acrobeloides nanus</name>
    <dbReference type="NCBI Taxonomy" id="290746"/>
    <lineage>
        <taxon>Eukaryota</taxon>
        <taxon>Metazoa</taxon>
        <taxon>Ecdysozoa</taxon>
        <taxon>Nematoda</taxon>
        <taxon>Chromadorea</taxon>
        <taxon>Rhabditida</taxon>
        <taxon>Tylenchina</taxon>
        <taxon>Cephalobomorpha</taxon>
        <taxon>Cephaloboidea</taxon>
        <taxon>Cephalobidae</taxon>
        <taxon>Acrobeloides</taxon>
    </lineage>
</organism>
<evidence type="ECO:0000313" key="2">
    <source>
        <dbReference type="WBParaSite" id="ACRNAN_scaffold5793.g12238.t1"/>
    </source>
</evidence>
<dbReference type="Proteomes" id="UP000887540">
    <property type="component" value="Unplaced"/>
</dbReference>
<accession>A0A914E5X0</accession>
<keyword evidence="1" id="KW-1185">Reference proteome</keyword>
<protein>
    <submittedName>
        <fullName evidence="2">Uncharacterized protein</fullName>
    </submittedName>
</protein>
<proteinExistence type="predicted"/>
<reference evidence="2" key="1">
    <citation type="submission" date="2022-11" db="UniProtKB">
        <authorList>
            <consortium name="WormBaseParasite"/>
        </authorList>
    </citation>
    <scope>IDENTIFICATION</scope>
</reference>